<dbReference type="PANTHER" id="PTHR34296:SF2">
    <property type="entry name" value="ABC TRANSPORTER GUANOSINE-BINDING PROTEIN NUPN"/>
    <property type="match status" value="1"/>
</dbReference>
<evidence type="ECO:0000256" key="3">
    <source>
        <dbReference type="ARBA" id="ARBA00022475"/>
    </source>
</evidence>
<dbReference type="PANTHER" id="PTHR34296">
    <property type="entry name" value="TRANSCRIPTIONAL ACTIVATOR PROTEIN MED"/>
    <property type="match status" value="1"/>
</dbReference>
<dbReference type="STRING" id="1817816.A2Y64_00390"/>
<evidence type="ECO:0000256" key="7">
    <source>
        <dbReference type="SAM" id="SignalP"/>
    </source>
</evidence>
<protein>
    <recommendedName>
        <fullName evidence="8">ABC transporter substrate-binding protein PnrA-like domain-containing protein</fullName>
    </recommendedName>
</protein>
<keyword evidence="5" id="KW-0472">Membrane</keyword>
<reference evidence="9 10" key="1">
    <citation type="journal article" date="2016" name="Nat. Commun.">
        <title>Thousands of microbial genomes shed light on interconnected biogeochemical processes in an aquifer system.</title>
        <authorList>
            <person name="Anantharaman K."/>
            <person name="Brown C.T."/>
            <person name="Hug L.A."/>
            <person name="Sharon I."/>
            <person name="Castelle C.J."/>
            <person name="Probst A.J."/>
            <person name="Thomas B.C."/>
            <person name="Singh A."/>
            <person name="Wilkins M.J."/>
            <person name="Karaoz U."/>
            <person name="Brodie E.L."/>
            <person name="Williams K.H."/>
            <person name="Hubbard S.S."/>
            <person name="Banfield J.F."/>
        </authorList>
    </citation>
    <scope>NUCLEOTIDE SEQUENCE [LARGE SCALE GENOMIC DNA]</scope>
</reference>
<dbReference type="InterPro" id="IPR050957">
    <property type="entry name" value="BMP_lipoprotein"/>
</dbReference>
<dbReference type="CDD" id="cd06354">
    <property type="entry name" value="PBP1_PrnA-like"/>
    <property type="match status" value="1"/>
</dbReference>
<dbReference type="Gene3D" id="3.40.50.2300">
    <property type="match status" value="2"/>
</dbReference>
<evidence type="ECO:0000259" key="8">
    <source>
        <dbReference type="Pfam" id="PF02608"/>
    </source>
</evidence>
<evidence type="ECO:0000256" key="4">
    <source>
        <dbReference type="ARBA" id="ARBA00022729"/>
    </source>
</evidence>
<organism evidence="9 10">
    <name type="scientific">Candidatus Coatesbacteria bacterium RBG_13_66_14</name>
    <dbReference type="NCBI Taxonomy" id="1817816"/>
    <lineage>
        <taxon>Bacteria</taxon>
        <taxon>Candidatus Coatesiibacteriota</taxon>
    </lineage>
</organism>
<feature type="signal peptide" evidence="7">
    <location>
        <begin position="1"/>
        <end position="22"/>
    </location>
</feature>
<dbReference type="Proteomes" id="UP000177187">
    <property type="component" value="Unassembled WGS sequence"/>
</dbReference>
<dbReference type="AlphaFoldDB" id="A0A1F5FAW4"/>
<accession>A0A1F5FAW4</accession>
<feature type="chain" id="PRO_5009518537" description="ABC transporter substrate-binding protein PnrA-like domain-containing protein" evidence="7">
    <location>
        <begin position="23"/>
        <end position="344"/>
    </location>
</feature>
<feature type="domain" description="ABC transporter substrate-binding protein PnrA-like" evidence="8">
    <location>
        <begin position="42"/>
        <end position="292"/>
    </location>
</feature>
<sequence>MTDSFKLLAFIGLSCALLFAAACEDSSTVEGKFKLGVIYGLGGSNDKSFNEAIKLAVSRSVRDYRVSLTEREPRDLEELQKFLEELSADGLDCIVVACDPSDLEPAALAHPDQHFILVDGEVEMDNVVALSLESRRAAVSMGVIAAMTTRTGRIGFIGAFEDRSSRRVLAGYQEGAMIAAGFLRDEGQELPEIEVIADFIGSGPDALNNPQRAEFLARKQYGRDVDIIFAFCGKSAEAVFLMAKNYNRLAIGSDLNQNWIERGHILTSMLRNITDAVYDVLEKTIHEGFTGGMIEVPLGNNGLGYFVDRYNEALMPEGAEEMVRRVFAELDAREAELLAEEPVL</sequence>
<evidence type="ECO:0000256" key="5">
    <source>
        <dbReference type="ARBA" id="ARBA00023136"/>
    </source>
</evidence>
<comment type="caution">
    <text evidence="9">The sequence shown here is derived from an EMBL/GenBank/DDBJ whole genome shotgun (WGS) entry which is preliminary data.</text>
</comment>
<gene>
    <name evidence="9" type="ORF">A2Y64_00390</name>
</gene>
<dbReference type="PROSITE" id="PS51257">
    <property type="entry name" value="PROKAR_LIPOPROTEIN"/>
    <property type="match status" value="1"/>
</dbReference>
<comment type="similarity">
    <text evidence="2">Belongs to the BMP lipoprotein family.</text>
</comment>
<proteinExistence type="inferred from homology"/>
<keyword evidence="3" id="KW-1003">Cell membrane</keyword>
<dbReference type="InterPro" id="IPR028082">
    <property type="entry name" value="Peripla_BP_I"/>
</dbReference>
<evidence type="ECO:0000313" key="10">
    <source>
        <dbReference type="Proteomes" id="UP000177187"/>
    </source>
</evidence>
<evidence type="ECO:0000256" key="6">
    <source>
        <dbReference type="ARBA" id="ARBA00023288"/>
    </source>
</evidence>
<evidence type="ECO:0000256" key="2">
    <source>
        <dbReference type="ARBA" id="ARBA00008610"/>
    </source>
</evidence>
<dbReference type="EMBL" id="MFAF01000068">
    <property type="protein sequence ID" value="OGD76757.1"/>
    <property type="molecule type" value="Genomic_DNA"/>
</dbReference>
<dbReference type="SUPFAM" id="SSF53822">
    <property type="entry name" value="Periplasmic binding protein-like I"/>
    <property type="match status" value="1"/>
</dbReference>
<comment type="subcellular location">
    <subcellularLocation>
        <location evidence="1">Cell membrane</location>
        <topology evidence="1">Lipid-anchor</topology>
    </subcellularLocation>
</comment>
<keyword evidence="4 7" id="KW-0732">Signal</keyword>
<dbReference type="GO" id="GO:0005886">
    <property type="term" value="C:plasma membrane"/>
    <property type="evidence" value="ECO:0007669"/>
    <property type="project" value="UniProtKB-SubCell"/>
</dbReference>
<dbReference type="InterPro" id="IPR003760">
    <property type="entry name" value="PnrA-like"/>
</dbReference>
<dbReference type="Pfam" id="PF02608">
    <property type="entry name" value="Bmp"/>
    <property type="match status" value="1"/>
</dbReference>
<evidence type="ECO:0000313" key="9">
    <source>
        <dbReference type="EMBL" id="OGD76757.1"/>
    </source>
</evidence>
<evidence type="ECO:0000256" key="1">
    <source>
        <dbReference type="ARBA" id="ARBA00004193"/>
    </source>
</evidence>
<keyword evidence="6" id="KW-0449">Lipoprotein</keyword>
<name>A0A1F5FAW4_9BACT</name>